<comment type="caution">
    <text evidence="2">The sequence shown here is derived from an EMBL/GenBank/DDBJ whole genome shotgun (WGS) entry which is preliminary data.</text>
</comment>
<reference evidence="2" key="1">
    <citation type="journal article" date="2020" name="mSystems">
        <title>Genome- and Community-Level Interaction Insights into Carbon Utilization and Element Cycling Functions of Hydrothermarchaeota in Hydrothermal Sediment.</title>
        <authorList>
            <person name="Zhou Z."/>
            <person name="Liu Y."/>
            <person name="Xu W."/>
            <person name="Pan J."/>
            <person name="Luo Z.H."/>
            <person name="Li M."/>
        </authorList>
    </citation>
    <scope>NUCLEOTIDE SEQUENCE [LARGE SCALE GENOMIC DNA]</scope>
    <source>
        <strain evidence="2">SpSt-8</strain>
    </source>
</reference>
<feature type="transmembrane region" description="Helical" evidence="1">
    <location>
        <begin position="71"/>
        <end position="91"/>
    </location>
</feature>
<gene>
    <name evidence="2" type="ORF">ENV88_07405</name>
</gene>
<feature type="transmembrane region" description="Helical" evidence="1">
    <location>
        <begin position="7"/>
        <end position="25"/>
    </location>
</feature>
<proteinExistence type="predicted"/>
<organism evidence="2">
    <name type="scientific">Thermofilum pendens</name>
    <dbReference type="NCBI Taxonomy" id="2269"/>
    <lineage>
        <taxon>Archaea</taxon>
        <taxon>Thermoproteota</taxon>
        <taxon>Thermoprotei</taxon>
        <taxon>Thermofilales</taxon>
        <taxon>Thermofilaceae</taxon>
        <taxon>Thermofilum</taxon>
    </lineage>
</organism>
<keyword evidence="1" id="KW-0472">Membrane</keyword>
<evidence type="ECO:0000256" key="1">
    <source>
        <dbReference type="SAM" id="Phobius"/>
    </source>
</evidence>
<keyword evidence="1" id="KW-0812">Transmembrane</keyword>
<dbReference type="AlphaFoldDB" id="A0A7C3WWE2"/>
<accession>A0A7C3WWE2</accession>
<feature type="transmembrane region" description="Helical" evidence="1">
    <location>
        <begin position="45"/>
        <end position="62"/>
    </location>
</feature>
<sequence length="142" mass="15952">MRSSTSFLAIVTPAVVSTIFVAVPLESLLSAYPVPVFAFSWYIPWRGAVVSLIFWLVAGALYSEKRYYIKLSFLGSAVTFATYHYLTLYLVSLRAPVRLLPLFYLVGSNSPLFLDLGQVVPMLTALAFRRELRQVLRGRRGP</sequence>
<protein>
    <submittedName>
        <fullName evidence="2">Uncharacterized protein</fullName>
    </submittedName>
</protein>
<keyword evidence="1" id="KW-1133">Transmembrane helix</keyword>
<name>A0A7C3WWE2_THEPE</name>
<dbReference type="EMBL" id="DTIB01000126">
    <property type="protein sequence ID" value="HGB25827.1"/>
    <property type="molecule type" value="Genomic_DNA"/>
</dbReference>
<evidence type="ECO:0000313" key="2">
    <source>
        <dbReference type="EMBL" id="HGB25827.1"/>
    </source>
</evidence>